<dbReference type="Pfam" id="PF01467">
    <property type="entry name" value="CTP_transf_like"/>
    <property type="match status" value="1"/>
</dbReference>
<name>A0A1I2QSU6_9LACO</name>
<protein>
    <submittedName>
        <fullName evidence="5">Choline-phosphate cytidylyltransferase</fullName>
    </submittedName>
</protein>
<dbReference type="Pfam" id="PF01408">
    <property type="entry name" value="GFO_IDH_MocA"/>
    <property type="match status" value="1"/>
</dbReference>
<dbReference type="SUPFAM" id="SSF52374">
    <property type="entry name" value="Nucleotidylyl transferase"/>
    <property type="match status" value="1"/>
</dbReference>
<dbReference type="InterPro" id="IPR000683">
    <property type="entry name" value="Gfo/Idh/MocA-like_OxRdtase_N"/>
</dbReference>
<dbReference type="GO" id="GO:0016779">
    <property type="term" value="F:nucleotidyltransferase activity"/>
    <property type="evidence" value="ECO:0007669"/>
    <property type="project" value="UniProtKB-KW"/>
</dbReference>
<evidence type="ECO:0000259" key="4">
    <source>
        <dbReference type="Pfam" id="PF01467"/>
    </source>
</evidence>
<evidence type="ECO:0000256" key="2">
    <source>
        <dbReference type="ARBA" id="ARBA00022695"/>
    </source>
</evidence>
<proteinExistence type="predicted"/>
<dbReference type="Gene3D" id="3.40.50.620">
    <property type="entry name" value="HUPs"/>
    <property type="match status" value="1"/>
</dbReference>
<dbReference type="SUPFAM" id="SSF51735">
    <property type="entry name" value="NAD(P)-binding Rossmann-fold domains"/>
    <property type="match status" value="1"/>
</dbReference>
<dbReference type="NCBIfam" id="TIGR00125">
    <property type="entry name" value="cyt_tran_rel"/>
    <property type="match status" value="1"/>
</dbReference>
<dbReference type="InterPro" id="IPR036291">
    <property type="entry name" value="NAD(P)-bd_dom_sf"/>
</dbReference>
<dbReference type="GO" id="GO:0000166">
    <property type="term" value="F:nucleotide binding"/>
    <property type="evidence" value="ECO:0007669"/>
    <property type="project" value="InterPro"/>
</dbReference>
<evidence type="ECO:0000259" key="3">
    <source>
        <dbReference type="Pfam" id="PF01408"/>
    </source>
</evidence>
<dbReference type="PANTHER" id="PTHR43793">
    <property type="entry name" value="FAD SYNTHASE"/>
    <property type="match status" value="1"/>
</dbReference>
<reference evidence="6" key="1">
    <citation type="submission" date="2016-10" db="EMBL/GenBank/DDBJ databases">
        <authorList>
            <person name="Varghese N."/>
            <person name="Submissions S."/>
        </authorList>
    </citation>
    <scope>NUCLEOTIDE SEQUENCE [LARGE SCALE GENOMIC DNA]</scope>
    <source>
        <strain evidence="6">DSM 20403</strain>
    </source>
</reference>
<dbReference type="InterPro" id="IPR050385">
    <property type="entry name" value="Archaeal_FAD_synthase"/>
</dbReference>
<accession>A0A1I2QSU6</accession>
<evidence type="ECO:0000256" key="1">
    <source>
        <dbReference type="ARBA" id="ARBA00022679"/>
    </source>
</evidence>
<keyword evidence="1 5" id="KW-0808">Transferase</keyword>
<evidence type="ECO:0000313" key="6">
    <source>
        <dbReference type="Proteomes" id="UP000182635"/>
    </source>
</evidence>
<dbReference type="Proteomes" id="UP000182635">
    <property type="component" value="Unassembled WGS sequence"/>
</dbReference>
<evidence type="ECO:0000313" key="5">
    <source>
        <dbReference type="EMBL" id="SFG31090.1"/>
    </source>
</evidence>
<sequence>MIDLQEGVFLKKVITYGTFDMLHQGHLNILKRAKELGDYLIVGVTSDDFDSRRGKINVQQSMMERVEGVKETGLADQIIIEEYEGQKIDDINRFGIDIFAIGSDWQGKFDYLSEFCKVIYLERTKGISSTKIRSKNNHLKLGLVGKAKRLWKVANEAGSINGIDIVGTSDSGCDRRLNKLDNYSFEELIEKVDAVFIESDVKDRYEQIKYALERGKHVLCDLPMTIGRRQQHELLEIAKKNDCVLMSGIKTAYSTAYYRLILMVKSGEIGKVLSVETTCTSLSESSKLSNYSENNIWSAMDAWGATALMPIFQVLGTNYVNKTIISKKIDSYFDLFTKMDFIYKDAVATAKIGKGVKSEGEMIISGTKGYIYVPAPWWKTDYFEIRYEDQNKNKRFFYELEGEGFKYELVNFLRAINHRRTLSYTGNDVLEEISQIYEEFYNRKGIIRI</sequence>
<dbReference type="AlphaFoldDB" id="A0A1I2QSU6"/>
<dbReference type="Gene3D" id="3.40.50.720">
    <property type="entry name" value="NAD(P)-binding Rossmann-like Domain"/>
    <property type="match status" value="1"/>
</dbReference>
<dbReference type="SUPFAM" id="SSF55347">
    <property type="entry name" value="Glyceraldehyde-3-phosphate dehydrogenase-like, C-terminal domain"/>
    <property type="match status" value="1"/>
</dbReference>
<keyword evidence="2 5" id="KW-0548">Nucleotidyltransferase</keyword>
<organism evidence="5 6">
    <name type="scientific">Ligilactobacillus ruminis DSM 20403 = NBRC 102161</name>
    <dbReference type="NCBI Taxonomy" id="1423798"/>
    <lineage>
        <taxon>Bacteria</taxon>
        <taxon>Bacillati</taxon>
        <taxon>Bacillota</taxon>
        <taxon>Bacilli</taxon>
        <taxon>Lactobacillales</taxon>
        <taxon>Lactobacillaceae</taxon>
        <taxon>Ligilactobacillus</taxon>
    </lineage>
</organism>
<feature type="domain" description="Cytidyltransferase-like" evidence="4">
    <location>
        <begin position="14"/>
        <end position="134"/>
    </location>
</feature>
<gene>
    <name evidence="5" type="ORF">SAMN02910432_00813</name>
</gene>
<dbReference type="InterPro" id="IPR004821">
    <property type="entry name" value="Cyt_trans-like"/>
</dbReference>
<dbReference type="Gene3D" id="3.30.360.10">
    <property type="entry name" value="Dihydrodipicolinate Reductase, domain 2"/>
    <property type="match status" value="1"/>
</dbReference>
<dbReference type="EMBL" id="FOPI01000010">
    <property type="protein sequence ID" value="SFG31090.1"/>
    <property type="molecule type" value="Genomic_DNA"/>
</dbReference>
<feature type="domain" description="Gfo/Idh/MocA-like oxidoreductase N-terminal" evidence="3">
    <location>
        <begin position="184"/>
        <end position="248"/>
    </location>
</feature>
<dbReference type="PANTHER" id="PTHR43793:SF1">
    <property type="entry name" value="FAD SYNTHASE"/>
    <property type="match status" value="1"/>
</dbReference>
<dbReference type="InterPro" id="IPR014729">
    <property type="entry name" value="Rossmann-like_a/b/a_fold"/>
</dbReference>